<organism evidence="5 6">
    <name type="scientific">Jeotgalibacillus soli</name>
    <dbReference type="NCBI Taxonomy" id="889306"/>
    <lineage>
        <taxon>Bacteria</taxon>
        <taxon>Bacillati</taxon>
        <taxon>Bacillota</taxon>
        <taxon>Bacilli</taxon>
        <taxon>Bacillales</taxon>
        <taxon>Caryophanaceae</taxon>
        <taxon>Jeotgalibacillus</taxon>
    </lineage>
</organism>
<dbReference type="PANTHER" id="PTHR12302:SF3">
    <property type="entry name" value="SERINE_THREONINE-PROTEIN KINASE 31"/>
    <property type="match status" value="1"/>
</dbReference>
<dbReference type="SMART" id="SM00318">
    <property type="entry name" value="SNc"/>
    <property type="match status" value="1"/>
</dbReference>
<dbReference type="InterPro" id="IPR035437">
    <property type="entry name" value="SNase_OB-fold_sf"/>
</dbReference>
<dbReference type="Pfam" id="PF00565">
    <property type="entry name" value="SNase"/>
    <property type="match status" value="1"/>
</dbReference>
<keyword evidence="1" id="KW-0540">Nuclease</keyword>
<evidence type="ECO:0000313" key="5">
    <source>
        <dbReference type="EMBL" id="KIL45218.1"/>
    </source>
</evidence>
<dbReference type="PATRIC" id="fig|889306.3.peg.2774"/>
<dbReference type="AlphaFoldDB" id="A0A0C2VMI6"/>
<proteinExistence type="predicted"/>
<evidence type="ECO:0000256" key="3">
    <source>
        <dbReference type="ARBA" id="ARBA00022801"/>
    </source>
</evidence>
<keyword evidence="6" id="KW-1185">Reference proteome</keyword>
<dbReference type="RefSeq" id="WP_041089515.1">
    <property type="nucleotide sequence ID" value="NZ_JXRP01000018.1"/>
</dbReference>
<sequence length="236" mass="26662">MTKTIFLWFIAVSMLTGGTLLEDTEPESSLAYIQGTVTNVVDGDTVDVKMGDGAEERVRLLLIDTPETKHPRLGVQPFGPEASAFTEENLDGQEIELELDVSERDRYGRVLAYIWLDGELFNEELVRQGLARVAIYPPDIKYVDRFEEVQKEAQHAAVGIWSIEDYVSDRGFDGEIESEEEELTQEEGCLIKGNINSSGNKIYHEPYTRNYEQTIPEAWFCTVEEAEAAGFRAPRN</sequence>
<accession>A0A0C2VMI6</accession>
<dbReference type="SUPFAM" id="SSF50199">
    <property type="entry name" value="Staphylococcal nuclease"/>
    <property type="match status" value="1"/>
</dbReference>
<dbReference type="GO" id="GO:0004519">
    <property type="term" value="F:endonuclease activity"/>
    <property type="evidence" value="ECO:0007669"/>
    <property type="project" value="UniProtKB-KW"/>
</dbReference>
<dbReference type="PANTHER" id="PTHR12302">
    <property type="entry name" value="EBNA2 BINDING PROTEIN P100"/>
    <property type="match status" value="1"/>
</dbReference>
<dbReference type="EMBL" id="JXRP01000018">
    <property type="protein sequence ID" value="KIL45218.1"/>
    <property type="molecule type" value="Genomic_DNA"/>
</dbReference>
<dbReference type="PROSITE" id="PS01284">
    <property type="entry name" value="TNASE_2"/>
    <property type="match status" value="1"/>
</dbReference>
<dbReference type="OrthoDB" id="4376109at2"/>
<dbReference type="GO" id="GO:0003676">
    <property type="term" value="F:nucleic acid binding"/>
    <property type="evidence" value="ECO:0007669"/>
    <property type="project" value="InterPro"/>
</dbReference>
<dbReference type="InterPro" id="IPR016071">
    <property type="entry name" value="Staphylococal_nuclease_OB-fold"/>
</dbReference>
<dbReference type="CDD" id="cd00175">
    <property type="entry name" value="SNc"/>
    <property type="match status" value="1"/>
</dbReference>
<dbReference type="InterPro" id="IPR002071">
    <property type="entry name" value="Thermonucl_AS"/>
</dbReference>
<dbReference type="STRING" id="889306.KP78_27620"/>
<comment type="caution">
    <text evidence="5">The sequence shown here is derived from an EMBL/GenBank/DDBJ whole genome shotgun (WGS) entry which is preliminary data.</text>
</comment>
<keyword evidence="2" id="KW-0255">Endonuclease</keyword>
<reference evidence="5 6" key="1">
    <citation type="submission" date="2015-01" db="EMBL/GenBank/DDBJ databases">
        <title>Genome sequencing of Jeotgalibacillus soli.</title>
        <authorList>
            <person name="Goh K.M."/>
            <person name="Chan K.-G."/>
            <person name="Yaakop A.S."/>
            <person name="Ee R."/>
            <person name="Gan H.M."/>
            <person name="Chan C.S."/>
        </authorList>
    </citation>
    <scope>NUCLEOTIDE SEQUENCE [LARGE SCALE GENOMIC DNA]</scope>
    <source>
        <strain evidence="5 6">P9</strain>
    </source>
</reference>
<dbReference type="PROSITE" id="PS01123">
    <property type="entry name" value="TNASE_1"/>
    <property type="match status" value="1"/>
</dbReference>
<dbReference type="GO" id="GO:0016787">
    <property type="term" value="F:hydrolase activity"/>
    <property type="evidence" value="ECO:0007669"/>
    <property type="project" value="UniProtKB-KW"/>
</dbReference>
<keyword evidence="3" id="KW-0378">Hydrolase</keyword>
<dbReference type="PROSITE" id="PS50830">
    <property type="entry name" value="TNASE_3"/>
    <property type="match status" value="1"/>
</dbReference>
<dbReference type="Proteomes" id="UP000031938">
    <property type="component" value="Unassembled WGS sequence"/>
</dbReference>
<evidence type="ECO:0000259" key="4">
    <source>
        <dbReference type="PROSITE" id="PS50830"/>
    </source>
</evidence>
<name>A0A0C2VMI6_9BACL</name>
<evidence type="ECO:0000313" key="6">
    <source>
        <dbReference type="Proteomes" id="UP000031938"/>
    </source>
</evidence>
<protein>
    <submittedName>
        <fullName evidence="5">Thermonuclease</fullName>
    </submittedName>
</protein>
<gene>
    <name evidence="5" type="ORF">KP78_27620</name>
</gene>
<dbReference type="Gene3D" id="2.40.50.90">
    <property type="match status" value="1"/>
</dbReference>
<feature type="domain" description="TNase-like" evidence="4">
    <location>
        <begin position="31"/>
        <end position="163"/>
    </location>
</feature>
<evidence type="ECO:0000256" key="2">
    <source>
        <dbReference type="ARBA" id="ARBA00022759"/>
    </source>
</evidence>
<evidence type="ECO:0000256" key="1">
    <source>
        <dbReference type="ARBA" id="ARBA00022722"/>
    </source>
</evidence>